<accession>A0A450UHL9</accession>
<reference evidence="3" key="1">
    <citation type="submission" date="2019-02" db="EMBL/GenBank/DDBJ databases">
        <authorList>
            <person name="Gruber-Vodicka R. H."/>
            <person name="Seah K. B. B."/>
        </authorList>
    </citation>
    <scope>NUCLEOTIDE SEQUENCE</scope>
    <source>
        <strain evidence="4">BECK_SA2B12</strain>
        <strain evidence="2">BECK_SA2B15</strain>
        <strain evidence="3">BECK_SA2B20</strain>
    </source>
</reference>
<sequence>MKDNPTLSGLEFAELLAVYTDHFLFPFHVILLLLLLVYFGHSLYAYRYRHRERLGQEPAMAEHYVAVITRGYHFFAELFLLSGLAGAALVIQGIFTDDLLNIAISKGKSIDLSNIEEIRRGIAFSAVGVIGAIGCYLLRQGLLFFCYRAYLEEAFAFRAKAQTAHAGELQKLHGLLEQFISRQNDPFVPLEKVIAEIKALNETLNSDVIQKNMATELGELIERQERQAEARLGTITSAIDAASETLRASGQNLDRWLEHSQGFMGNFEKLQREFNRTGNELADRLGGLANHLEKGHGPFIDRMKSIHAVLEETKDTVIADFKASHEALKQQFVEQVKTAVHLHEEYVKKNSRTVESAVDKLVAGSQENARREHENYLSKIEHHYKLLQTVENAFDARVRASTSLFQQQIDSAFEHYRGLVDEHGKGNEKIQDELKKAVGDLQAMILSDFSDRLTTTTTGVCNALDEFAKTMAGAEDAAAARRESAEIERIREVLIDREYERHNVSPNQGIWDKVSHFVKKMKERNPNP</sequence>
<evidence type="ECO:0000313" key="4">
    <source>
        <dbReference type="EMBL" id="VFJ98615.1"/>
    </source>
</evidence>
<keyword evidence="1" id="KW-0472">Membrane</keyword>
<evidence type="ECO:0000313" key="3">
    <source>
        <dbReference type="EMBL" id="VFJ92023.1"/>
    </source>
</evidence>
<dbReference type="AlphaFoldDB" id="A0A450UHL9"/>
<dbReference type="EMBL" id="CAADFG010000026">
    <property type="protein sequence ID" value="VFJ91019.1"/>
    <property type="molecule type" value="Genomic_DNA"/>
</dbReference>
<evidence type="ECO:0000313" key="2">
    <source>
        <dbReference type="EMBL" id="VFJ91019.1"/>
    </source>
</evidence>
<dbReference type="EMBL" id="CAADFI010000024">
    <property type="protein sequence ID" value="VFJ92023.1"/>
    <property type="molecule type" value="Genomic_DNA"/>
</dbReference>
<feature type="transmembrane region" description="Helical" evidence="1">
    <location>
        <begin position="23"/>
        <end position="46"/>
    </location>
</feature>
<dbReference type="EMBL" id="CAADFJ010000023">
    <property type="protein sequence ID" value="VFJ98615.1"/>
    <property type="molecule type" value="Genomic_DNA"/>
</dbReference>
<evidence type="ECO:0000256" key="1">
    <source>
        <dbReference type="SAM" id="Phobius"/>
    </source>
</evidence>
<gene>
    <name evidence="2" type="ORF">BECKH772A_GA0070896_1002611</name>
    <name evidence="3" type="ORF">BECKH772B_GA0070898_1002411</name>
    <name evidence="4" type="ORF">BECKH772C_GA0070978_1002311</name>
</gene>
<organism evidence="3">
    <name type="scientific">Candidatus Kentrum eta</name>
    <dbReference type="NCBI Taxonomy" id="2126337"/>
    <lineage>
        <taxon>Bacteria</taxon>
        <taxon>Pseudomonadati</taxon>
        <taxon>Pseudomonadota</taxon>
        <taxon>Gammaproteobacteria</taxon>
        <taxon>Candidatus Kentrum</taxon>
    </lineage>
</organism>
<feature type="transmembrane region" description="Helical" evidence="1">
    <location>
        <begin position="74"/>
        <end position="95"/>
    </location>
</feature>
<proteinExistence type="predicted"/>
<protein>
    <submittedName>
        <fullName evidence="3">Uncharacterized protein</fullName>
    </submittedName>
</protein>
<name>A0A450UHL9_9GAMM</name>
<keyword evidence="1" id="KW-0812">Transmembrane</keyword>
<keyword evidence="1" id="KW-1133">Transmembrane helix</keyword>